<gene>
    <name evidence="1" type="ORF">HanXRQr2_Chr11g0496031</name>
</gene>
<reference evidence="1" key="2">
    <citation type="submission" date="2020-06" db="EMBL/GenBank/DDBJ databases">
        <title>Helianthus annuus Genome sequencing and assembly Release 2.</title>
        <authorList>
            <person name="Gouzy J."/>
            <person name="Langlade N."/>
            <person name="Munos S."/>
        </authorList>
    </citation>
    <scope>NUCLEOTIDE SEQUENCE</scope>
    <source>
        <tissue evidence="1">Leaves</tissue>
    </source>
</reference>
<evidence type="ECO:0000313" key="1">
    <source>
        <dbReference type="EMBL" id="KAF5782451.1"/>
    </source>
</evidence>
<comment type="caution">
    <text evidence="1">The sequence shown here is derived from an EMBL/GenBank/DDBJ whole genome shotgun (WGS) entry which is preliminary data.</text>
</comment>
<sequence length="88" mass="10250">MGNGIYSHNEIQAYHLRLSKIELIIQAYHLRLSKIELIVFNINSPFYPYNGLSFIHLLLHSRPPVLNGWYPILTRLVQLEPVDLHSLS</sequence>
<keyword evidence="2" id="KW-1185">Reference proteome</keyword>
<dbReference type="AlphaFoldDB" id="A0A9K3N0H5"/>
<reference evidence="1" key="1">
    <citation type="journal article" date="2017" name="Nature">
        <title>The sunflower genome provides insights into oil metabolism, flowering and Asterid evolution.</title>
        <authorList>
            <person name="Badouin H."/>
            <person name="Gouzy J."/>
            <person name="Grassa C.J."/>
            <person name="Murat F."/>
            <person name="Staton S.E."/>
            <person name="Cottret L."/>
            <person name="Lelandais-Briere C."/>
            <person name="Owens G.L."/>
            <person name="Carrere S."/>
            <person name="Mayjonade B."/>
            <person name="Legrand L."/>
            <person name="Gill N."/>
            <person name="Kane N.C."/>
            <person name="Bowers J.E."/>
            <person name="Hubner S."/>
            <person name="Bellec A."/>
            <person name="Berard A."/>
            <person name="Berges H."/>
            <person name="Blanchet N."/>
            <person name="Boniface M.C."/>
            <person name="Brunel D."/>
            <person name="Catrice O."/>
            <person name="Chaidir N."/>
            <person name="Claudel C."/>
            <person name="Donnadieu C."/>
            <person name="Faraut T."/>
            <person name="Fievet G."/>
            <person name="Helmstetter N."/>
            <person name="King M."/>
            <person name="Knapp S.J."/>
            <person name="Lai Z."/>
            <person name="Le Paslier M.C."/>
            <person name="Lippi Y."/>
            <person name="Lorenzon L."/>
            <person name="Mandel J.R."/>
            <person name="Marage G."/>
            <person name="Marchand G."/>
            <person name="Marquand E."/>
            <person name="Bret-Mestries E."/>
            <person name="Morien E."/>
            <person name="Nambeesan S."/>
            <person name="Nguyen T."/>
            <person name="Pegot-Espagnet P."/>
            <person name="Pouilly N."/>
            <person name="Raftis F."/>
            <person name="Sallet E."/>
            <person name="Schiex T."/>
            <person name="Thomas J."/>
            <person name="Vandecasteele C."/>
            <person name="Vares D."/>
            <person name="Vear F."/>
            <person name="Vautrin S."/>
            <person name="Crespi M."/>
            <person name="Mangin B."/>
            <person name="Burke J.M."/>
            <person name="Salse J."/>
            <person name="Munos S."/>
            <person name="Vincourt P."/>
            <person name="Rieseberg L.H."/>
            <person name="Langlade N.B."/>
        </authorList>
    </citation>
    <scope>NUCLEOTIDE SEQUENCE</scope>
    <source>
        <tissue evidence="1">Leaves</tissue>
    </source>
</reference>
<dbReference type="Gramene" id="mRNA:HanXRQr2_Chr11g0496031">
    <property type="protein sequence ID" value="mRNA:HanXRQr2_Chr11g0496031"/>
    <property type="gene ID" value="HanXRQr2_Chr11g0496031"/>
</dbReference>
<evidence type="ECO:0000313" key="2">
    <source>
        <dbReference type="Proteomes" id="UP000215914"/>
    </source>
</evidence>
<protein>
    <submittedName>
        <fullName evidence="1">Uncharacterized protein</fullName>
    </submittedName>
</protein>
<dbReference type="EMBL" id="MNCJ02000326">
    <property type="protein sequence ID" value="KAF5782451.1"/>
    <property type="molecule type" value="Genomic_DNA"/>
</dbReference>
<organism evidence="1 2">
    <name type="scientific">Helianthus annuus</name>
    <name type="common">Common sunflower</name>
    <dbReference type="NCBI Taxonomy" id="4232"/>
    <lineage>
        <taxon>Eukaryota</taxon>
        <taxon>Viridiplantae</taxon>
        <taxon>Streptophyta</taxon>
        <taxon>Embryophyta</taxon>
        <taxon>Tracheophyta</taxon>
        <taxon>Spermatophyta</taxon>
        <taxon>Magnoliopsida</taxon>
        <taxon>eudicotyledons</taxon>
        <taxon>Gunneridae</taxon>
        <taxon>Pentapetalae</taxon>
        <taxon>asterids</taxon>
        <taxon>campanulids</taxon>
        <taxon>Asterales</taxon>
        <taxon>Asteraceae</taxon>
        <taxon>Asteroideae</taxon>
        <taxon>Heliantheae alliance</taxon>
        <taxon>Heliantheae</taxon>
        <taxon>Helianthus</taxon>
    </lineage>
</organism>
<name>A0A9K3N0H5_HELAN</name>
<dbReference type="Proteomes" id="UP000215914">
    <property type="component" value="Unassembled WGS sequence"/>
</dbReference>
<accession>A0A9K3N0H5</accession>
<proteinExistence type="predicted"/>